<dbReference type="PRINTS" id="PR00455">
    <property type="entry name" value="HTHTETR"/>
</dbReference>
<dbReference type="PANTHER" id="PTHR30055">
    <property type="entry name" value="HTH-TYPE TRANSCRIPTIONAL REGULATOR RUTR"/>
    <property type="match status" value="1"/>
</dbReference>
<evidence type="ECO:0000256" key="1">
    <source>
        <dbReference type="ARBA" id="ARBA00023015"/>
    </source>
</evidence>
<evidence type="ECO:0000313" key="6">
    <source>
        <dbReference type="EMBL" id="MFK4270017.1"/>
    </source>
</evidence>
<dbReference type="InterPro" id="IPR050109">
    <property type="entry name" value="HTH-type_TetR-like_transc_reg"/>
</dbReference>
<dbReference type="SUPFAM" id="SSF46689">
    <property type="entry name" value="Homeodomain-like"/>
    <property type="match status" value="1"/>
</dbReference>
<dbReference type="PANTHER" id="PTHR30055:SF148">
    <property type="entry name" value="TETR-FAMILY TRANSCRIPTIONAL REGULATOR"/>
    <property type="match status" value="1"/>
</dbReference>
<evidence type="ECO:0000313" key="7">
    <source>
        <dbReference type="Proteomes" id="UP001620295"/>
    </source>
</evidence>
<evidence type="ECO:0000256" key="2">
    <source>
        <dbReference type="ARBA" id="ARBA00023125"/>
    </source>
</evidence>
<dbReference type="InterPro" id="IPR036271">
    <property type="entry name" value="Tet_transcr_reg_TetR-rel_C_sf"/>
</dbReference>
<dbReference type="Gene3D" id="1.10.10.60">
    <property type="entry name" value="Homeodomain-like"/>
    <property type="match status" value="1"/>
</dbReference>
<dbReference type="SUPFAM" id="SSF48498">
    <property type="entry name" value="Tetracyclin repressor-like, C-terminal domain"/>
    <property type="match status" value="1"/>
</dbReference>
<organism evidence="6 7">
    <name type="scientific">Streptomyces milbemycinicus</name>
    <dbReference type="NCBI Taxonomy" id="476552"/>
    <lineage>
        <taxon>Bacteria</taxon>
        <taxon>Bacillati</taxon>
        <taxon>Actinomycetota</taxon>
        <taxon>Actinomycetes</taxon>
        <taxon>Kitasatosporales</taxon>
        <taxon>Streptomycetaceae</taxon>
        <taxon>Streptomyces</taxon>
    </lineage>
</organism>
<dbReference type="RefSeq" id="WP_358634757.1">
    <property type="nucleotide sequence ID" value="NZ_JBFAEV010000006.1"/>
</dbReference>
<sequence length="196" mass="20913">MTGDRESRPRRRGEELEGALLDAAWDELVEHGWNDFSMPRVARRAGAGKASLYARWRTKAALIAATSFRQSQLPPGPLDLSGSLTENLRSALDGTCAFLRGPYGSAARALASESPTLDLSQRPADTPIQVAVEIIAHARARGELGPSPIPPRVLNVGFALVIQSFLVDGALPGPEELDEIVACVWLPALRAAAPAD</sequence>
<feature type="domain" description="HTH tetR-type" evidence="5">
    <location>
        <begin position="14"/>
        <end position="74"/>
    </location>
</feature>
<accession>A0ABW8LVR1</accession>
<proteinExistence type="predicted"/>
<dbReference type="InterPro" id="IPR009057">
    <property type="entry name" value="Homeodomain-like_sf"/>
</dbReference>
<dbReference type="EMBL" id="JBJDQH010000012">
    <property type="protein sequence ID" value="MFK4270017.1"/>
    <property type="molecule type" value="Genomic_DNA"/>
</dbReference>
<feature type="DNA-binding region" description="H-T-H motif" evidence="4">
    <location>
        <begin position="37"/>
        <end position="56"/>
    </location>
</feature>
<evidence type="ECO:0000256" key="4">
    <source>
        <dbReference type="PROSITE-ProRule" id="PRU00335"/>
    </source>
</evidence>
<protein>
    <submittedName>
        <fullName evidence="6">TetR/AcrR family transcriptional regulator</fullName>
    </submittedName>
</protein>
<reference evidence="6 7" key="1">
    <citation type="submission" date="2024-11" db="EMBL/GenBank/DDBJ databases">
        <title>The Natural Products Discovery Center: Release of the First 8490 Sequenced Strains for Exploring Actinobacteria Biosynthetic Diversity.</title>
        <authorList>
            <person name="Kalkreuter E."/>
            <person name="Kautsar S.A."/>
            <person name="Yang D."/>
            <person name="Bader C.D."/>
            <person name="Teijaro C.N."/>
            <person name="Fluegel L."/>
            <person name="Davis C.M."/>
            <person name="Simpson J.R."/>
            <person name="Lauterbach L."/>
            <person name="Steele A.D."/>
            <person name="Gui C."/>
            <person name="Meng S."/>
            <person name="Li G."/>
            <person name="Viehrig K."/>
            <person name="Ye F."/>
            <person name="Su P."/>
            <person name="Kiefer A.F."/>
            <person name="Nichols A."/>
            <person name="Cepeda A.J."/>
            <person name="Yan W."/>
            <person name="Fan B."/>
            <person name="Jiang Y."/>
            <person name="Adhikari A."/>
            <person name="Zheng C.-J."/>
            <person name="Schuster L."/>
            <person name="Cowan T.M."/>
            <person name="Smanski M.J."/>
            <person name="Chevrette M.G."/>
            <person name="De Carvalho L.P.S."/>
            <person name="Shen B."/>
        </authorList>
    </citation>
    <scope>NUCLEOTIDE SEQUENCE [LARGE SCALE GENOMIC DNA]</scope>
    <source>
        <strain evidence="6 7">NPDC020863</strain>
    </source>
</reference>
<evidence type="ECO:0000259" key="5">
    <source>
        <dbReference type="PROSITE" id="PS50977"/>
    </source>
</evidence>
<dbReference type="Proteomes" id="UP001620295">
    <property type="component" value="Unassembled WGS sequence"/>
</dbReference>
<evidence type="ECO:0000256" key="3">
    <source>
        <dbReference type="ARBA" id="ARBA00023163"/>
    </source>
</evidence>
<dbReference type="PROSITE" id="PS50977">
    <property type="entry name" value="HTH_TETR_2"/>
    <property type="match status" value="1"/>
</dbReference>
<keyword evidence="3" id="KW-0804">Transcription</keyword>
<name>A0ABW8LVR1_9ACTN</name>
<dbReference type="InterPro" id="IPR001647">
    <property type="entry name" value="HTH_TetR"/>
</dbReference>
<comment type="caution">
    <text evidence="6">The sequence shown here is derived from an EMBL/GenBank/DDBJ whole genome shotgun (WGS) entry which is preliminary data.</text>
</comment>
<dbReference type="InterPro" id="IPR011075">
    <property type="entry name" value="TetR_C"/>
</dbReference>
<keyword evidence="7" id="KW-1185">Reference proteome</keyword>
<dbReference type="Gene3D" id="1.10.357.10">
    <property type="entry name" value="Tetracycline Repressor, domain 2"/>
    <property type="match status" value="1"/>
</dbReference>
<gene>
    <name evidence="6" type="ORF">ACI2L5_34545</name>
</gene>
<keyword evidence="2 4" id="KW-0238">DNA-binding</keyword>
<keyword evidence="1" id="KW-0805">Transcription regulation</keyword>
<dbReference type="Pfam" id="PF00440">
    <property type="entry name" value="TetR_N"/>
    <property type="match status" value="1"/>
</dbReference>
<dbReference type="Pfam" id="PF16859">
    <property type="entry name" value="TetR_C_11"/>
    <property type="match status" value="1"/>
</dbReference>